<dbReference type="NCBIfam" id="TIGR01539">
    <property type="entry name" value="portal_lambda"/>
    <property type="match status" value="1"/>
</dbReference>
<dbReference type="STRING" id="1123069.ruthe_02531"/>
<sequence>MARRRLRGWNPPLENINALVASGGPRLLARARELVVTNGYAANACEAFAANLVGDGIKPSSLIEDAALRDRVQRLWLAWTDEADADGLTDFYGLQAMVAREMFVAGECFVRLRPRRAEDELTVPLQMQLLQSEMLPFEKTGTAANGNRLRCGIEFDAIGRRVAYHFRRRHPGDSTDQGAVIPETVRVPAGDVLHIYRPIDAGQIRGLPHVAPAMVRLFLLDQYDDAELDRKKTAAMFAGFITKTAPEEPLMGEAEADLDGATIASLEPGTMQVLLPGEDVKFSSPADVGGGYEAFQYRTLLAVSASLGLPYHLVTGDVRQANYSSLRAELVEFRRRVQQLQHGVLAHQLCRPIWARWMETAVLAGALDLPGYAAAPGRFRAVQWIPPRWDWVDPLKDIQAQVLAMEAGITSRRKVVEATGYDVEEVDRENAADAARATALGLRYRTSPGETQGARATPATRASPVMAPATTRTTAPTRPVRPPNRSDDMASWYAIRARDGGAEVAIHDEIGAQGVSAKGFLAELGAIPDGAPILVRINSPGGSVFDAVAIHNALKRHAGTVTVWIDGIAASAASYVAMAGDEIVMPENAFLMIHDPAGLVMGTAADMRAMAETLDKIAATMVRGYAARAGRPEDEIAALMAAETWFDAGEALAAGLATRIAEPVRIAARFDIARFRNAPPALVEAVAAGADPVETVPDGNGSEGPAAEGGAVDEDAGAADPAPQPGSAGAGVSEGNSLPATNDAAPDADVIRAEAMAHARAVVDLCCLAGLPQMASRFLAEGASLEEVRAALLAARAEAEPEIAPHHPQPGRSSAARPWGEIVARTFKLKG</sequence>
<dbReference type="CDD" id="cd07016">
    <property type="entry name" value="S14_ClpP_1"/>
    <property type="match status" value="1"/>
</dbReference>
<dbReference type="Gene3D" id="3.90.226.10">
    <property type="entry name" value="2-enoyl-CoA Hydratase, Chain A, domain 1"/>
    <property type="match status" value="1"/>
</dbReference>
<comment type="caution">
    <text evidence="5">The sequence shown here is derived from an EMBL/GenBank/DDBJ whole genome shotgun (WGS) entry which is preliminary data.</text>
</comment>
<evidence type="ECO:0000256" key="2">
    <source>
        <dbReference type="ARBA" id="ARBA00022801"/>
    </source>
</evidence>
<dbReference type="PANTHER" id="PTHR10381:SF70">
    <property type="entry name" value="ATP-DEPENDENT CLP PROTEASE PROTEOLYTIC SUBUNIT"/>
    <property type="match status" value="1"/>
</dbReference>
<keyword evidence="2" id="KW-0378">Hydrolase</keyword>
<evidence type="ECO:0000313" key="5">
    <source>
        <dbReference type="EMBL" id="EPX84317.1"/>
    </source>
</evidence>
<dbReference type="AlphaFoldDB" id="S9QXI8"/>
<dbReference type="Pfam" id="PF05136">
    <property type="entry name" value="Phage_portal_2"/>
    <property type="match status" value="1"/>
</dbReference>
<dbReference type="GO" id="GO:0009368">
    <property type="term" value="C:endopeptidase Clp complex"/>
    <property type="evidence" value="ECO:0007669"/>
    <property type="project" value="TreeGrafter"/>
</dbReference>
<reference evidence="5 6" key="1">
    <citation type="journal article" date="2013" name="Stand. Genomic Sci.">
        <title>Genome sequence of the reddish-pigmented Rubellimicrobium thermophilum type strain (DSM 16684(T)), a member of the Roseobacter clade.</title>
        <authorList>
            <person name="Fiebig A."/>
            <person name="Riedel T."/>
            <person name="Gronow S."/>
            <person name="Petersen J."/>
            <person name="Klenk H.P."/>
            <person name="Goker M."/>
        </authorList>
    </citation>
    <scope>NUCLEOTIDE SEQUENCE [LARGE SCALE GENOMIC DNA]</scope>
    <source>
        <strain evidence="5 6">DSM 16684</strain>
    </source>
</reference>
<dbReference type="InterPro" id="IPR029045">
    <property type="entry name" value="ClpP/crotonase-like_dom_sf"/>
</dbReference>
<feature type="compositionally biased region" description="Low complexity" evidence="4">
    <location>
        <begin position="467"/>
        <end position="478"/>
    </location>
</feature>
<dbReference type="NCBIfam" id="NF045542">
    <property type="entry name" value="Clp_rel_HeadMat"/>
    <property type="match status" value="1"/>
</dbReference>
<keyword evidence="6" id="KW-1185">Reference proteome</keyword>
<dbReference type="InterPro" id="IPR023562">
    <property type="entry name" value="ClpP/TepA"/>
</dbReference>
<dbReference type="InterPro" id="IPR006429">
    <property type="entry name" value="Phage_lambda_portal"/>
</dbReference>
<dbReference type="GO" id="GO:0004176">
    <property type="term" value="F:ATP-dependent peptidase activity"/>
    <property type="evidence" value="ECO:0007669"/>
    <property type="project" value="TreeGrafter"/>
</dbReference>
<evidence type="ECO:0000256" key="3">
    <source>
        <dbReference type="ARBA" id="ARBA00022825"/>
    </source>
</evidence>
<evidence type="ECO:0000256" key="1">
    <source>
        <dbReference type="ARBA" id="ARBA00022670"/>
    </source>
</evidence>
<dbReference type="Proteomes" id="UP000015346">
    <property type="component" value="Unassembled WGS sequence"/>
</dbReference>
<feature type="region of interest" description="Disordered" evidence="4">
    <location>
        <begin position="692"/>
        <end position="744"/>
    </location>
</feature>
<dbReference type="GO" id="GO:0051117">
    <property type="term" value="F:ATPase binding"/>
    <property type="evidence" value="ECO:0007669"/>
    <property type="project" value="TreeGrafter"/>
</dbReference>
<dbReference type="HOGENOM" id="CLU_341274_0_0_5"/>
<dbReference type="GO" id="GO:0005198">
    <property type="term" value="F:structural molecule activity"/>
    <property type="evidence" value="ECO:0007669"/>
    <property type="project" value="InterPro"/>
</dbReference>
<name>S9QXI8_9RHOB</name>
<dbReference type="PANTHER" id="PTHR10381">
    <property type="entry name" value="ATP-DEPENDENT CLP PROTEASE PROTEOLYTIC SUBUNIT"/>
    <property type="match status" value="1"/>
</dbReference>
<accession>S9QXI8</accession>
<evidence type="ECO:0000256" key="4">
    <source>
        <dbReference type="SAM" id="MobiDB-lite"/>
    </source>
</evidence>
<dbReference type="EMBL" id="AOLV01000028">
    <property type="protein sequence ID" value="EPX84317.1"/>
    <property type="molecule type" value="Genomic_DNA"/>
</dbReference>
<dbReference type="SUPFAM" id="SSF52096">
    <property type="entry name" value="ClpP/crotonase"/>
    <property type="match status" value="1"/>
</dbReference>
<dbReference type="Pfam" id="PF00574">
    <property type="entry name" value="CLP_protease"/>
    <property type="match status" value="1"/>
</dbReference>
<dbReference type="GO" id="GO:0006515">
    <property type="term" value="P:protein quality control for misfolded or incompletely synthesized proteins"/>
    <property type="evidence" value="ECO:0007669"/>
    <property type="project" value="TreeGrafter"/>
</dbReference>
<dbReference type="GO" id="GO:0004252">
    <property type="term" value="F:serine-type endopeptidase activity"/>
    <property type="evidence" value="ECO:0007669"/>
    <property type="project" value="TreeGrafter"/>
</dbReference>
<gene>
    <name evidence="5" type="ORF">ruthe_02531</name>
</gene>
<keyword evidence="1" id="KW-0645">Protease</keyword>
<keyword evidence="3" id="KW-0720">Serine protease</keyword>
<evidence type="ECO:0000313" key="6">
    <source>
        <dbReference type="Proteomes" id="UP000015346"/>
    </source>
</evidence>
<dbReference type="PATRIC" id="fig|1123069.3.peg.2509"/>
<protein>
    <submittedName>
        <fullName evidence="5">Phage portal protein, lambda family</fullName>
    </submittedName>
</protein>
<dbReference type="OrthoDB" id="9770450at2"/>
<feature type="region of interest" description="Disordered" evidence="4">
    <location>
        <begin position="446"/>
        <end position="487"/>
    </location>
</feature>
<feature type="compositionally biased region" description="Low complexity" evidence="4">
    <location>
        <begin position="718"/>
        <end position="731"/>
    </location>
</feature>
<proteinExistence type="predicted"/>
<organism evidence="5 6">
    <name type="scientific">Rubellimicrobium thermophilum DSM 16684</name>
    <dbReference type="NCBI Taxonomy" id="1123069"/>
    <lineage>
        <taxon>Bacteria</taxon>
        <taxon>Pseudomonadati</taxon>
        <taxon>Pseudomonadota</taxon>
        <taxon>Alphaproteobacteria</taxon>
        <taxon>Rhodobacterales</taxon>
        <taxon>Roseobacteraceae</taxon>
        <taxon>Rubellimicrobium</taxon>
    </lineage>
</organism>
<dbReference type="GO" id="GO:0019068">
    <property type="term" value="P:virion assembly"/>
    <property type="evidence" value="ECO:0007669"/>
    <property type="project" value="InterPro"/>
</dbReference>